<dbReference type="AlphaFoldDB" id="A0A3G4V871"/>
<protein>
    <submittedName>
        <fullName evidence="4">Efflux RND transporter periplasmic adaptor subunit</fullName>
    </submittedName>
</protein>
<evidence type="ECO:0000313" key="4">
    <source>
        <dbReference type="EMBL" id="AYV20967.1"/>
    </source>
</evidence>
<name>A0A3G4V871_9VIBR</name>
<dbReference type="InterPro" id="IPR058792">
    <property type="entry name" value="Beta-barrel_RND_2"/>
</dbReference>
<dbReference type="NCBIfam" id="TIGR01730">
    <property type="entry name" value="RND_mfp"/>
    <property type="match status" value="1"/>
</dbReference>
<dbReference type="InterPro" id="IPR006143">
    <property type="entry name" value="RND_pump_MFP"/>
</dbReference>
<dbReference type="GO" id="GO:0015562">
    <property type="term" value="F:efflux transmembrane transporter activity"/>
    <property type="evidence" value="ECO:0007669"/>
    <property type="project" value="TreeGrafter"/>
</dbReference>
<accession>A0A3G4V871</accession>
<dbReference type="InterPro" id="IPR058625">
    <property type="entry name" value="MdtA-like_BSH"/>
</dbReference>
<dbReference type="GO" id="GO:1990281">
    <property type="term" value="C:efflux pump complex"/>
    <property type="evidence" value="ECO:0007669"/>
    <property type="project" value="TreeGrafter"/>
</dbReference>
<dbReference type="Gene3D" id="2.40.30.170">
    <property type="match status" value="1"/>
</dbReference>
<dbReference type="Pfam" id="PF25917">
    <property type="entry name" value="BSH_RND"/>
    <property type="match status" value="1"/>
</dbReference>
<dbReference type="RefSeq" id="WP_124940245.1">
    <property type="nucleotide sequence ID" value="NZ_CP033577.1"/>
</dbReference>
<sequence>MPISQSGSFFSKRPWLISLLCIFILSVWLGLGVLKAEENQSTAPSDDPAPLARVVYQTFNAQQVEKKIDLYGRTAPDRTAKLGAEIAGKITKLNVRKGDSVKAGQSIAQIDLGDLQIRLERAQAMLNVRQQEFNASKSLKSKGLQGEVAYSTAAANLTEAKAMVSAAKLALRNTSVKAPFTGIVDHLYIELGDFVSVGDPVATLIDLETLIIEADVSERHIQQLVTSQPSQIRFINGDEVTGKLRYISRVSSESTNTFPIEIEVPNPNQRIPAGISAEVELALDEQLAIKITPAMLALDESGNLGVKTLKENRVAFIPIQLVKAEQDGVWLTGLGKQVDIIVLGQGFVRDGDNVKAISVDQANQIAQQQEQ</sequence>
<dbReference type="PANTHER" id="PTHR30469:SF29">
    <property type="entry name" value="BLR2860 PROTEIN"/>
    <property type="match status" value="1"/>
</dbReference>
<dbReference type="Pfam" id="PF25954">
    <property type="entry name" value="Beta-barrel_RND_2"/>
    <property type="match status" value="1"/>
</dbReference>
<dbReference type="SUPFAM" id="SSF111369">
    <property type="entry name" value="HlyD-like secretion proteins"/>
    <property type="match status" value="1"/>
</dbReference>
<organism evidence="4 5">
    <name type="scientific">Vibrio mediterranei</name>
    <dbReference type="NCBI Taxonomy" id="689"/>
    <lineage>
        <taxon>Bacteria</taxon>
        <taxon>Pseudomonadati</taxon>
        <taxon>Pseudomonadota</taxon>
        <taxon>Gammaproteobacteria</taxon>
        <taxon>Vibrionales</taxon>
        <taxon>Vibrionaceae</taxon>
        <taxon>Vibrio</taxon>
    </lineage>
</organism>
<evidence type="ECO:0000259" key="2">
    <source>
        <dbReference type="Pfam" id="PF25917"/>
    </source>
</evidence>
<dbReference type="EMBL" id="CP033577">
    <property type="protein sequence ID" value="AYV20967.1"/>
    <property type="molecule type" value="Genomic_DNA"/>
</dbReference>
<evidence type="ECO:0000259" key="3">
    <source>
        <dbReference type="Pfam" id="PF25954"/>
    </source>
</evidence>
<gene>
    <name evidence="4" type="ORF">ECB94_06410</name>
</gene>
<dbReference type="Gene3D" id="2.40.50.100">
    <property type="match status" value="1"/>
</dbReference>
<reference evidence="4 5" key="1">
    <citation type="submission" date="2018-11" db="EMBL/GenBank/DDBJ databases">
        <title>Complete Genome Sequence of Vbrio mediterranei 117-T6: a Potential Pathogen Bacteria Isolated from the Conchocelis of Pyropia.</title>
        <authorList>
            <person name="Liu Q."/>
        </authorList>
    </citation>
    <scope>NUCLEOTIDE SEQUENCE [LARGE SCALE GENOMIC DNA]</scope>
    <source>
        <strain evidence="4 5">117-T6</strain>
    </source>
</reference>
<dbReference type="Proteomes" id="UP000279760">
    <property type="component" value="Chromosome 1"/>
</dbReference>
<evidence type="ECO:0000256" key="1">
    <source>
        <dbReference type="ARBA" id="ARBA00009477"/>
    </source>
</evidence>
<dbReference type="GeneID" id="64087303"/>
<evidence type="ECO:0000313" key="5">
    <source>
        <dbReference type="Proteomes" id="UP000279760"/>
    </source>
</evidence>
<comment type="similarity">
    <text evidence="1">Belongs to the membrane fusion protein (MFP) (TC 8.A.1) family.</text>
</comment>
<feature type="domain" description="CusB-like beta-barrel" evidence="3">
    <location>
        <begin position="212"/>
        <end position="282"/>
    </location>
</feature>
<proteinExistence type="inferred from homology"/>
<feature type="domain" description="Multidrug resistance protein MdtA-like barrel-sandwich hybrid" evidence="2">
    <location>
        <begin position="78"/>
        <end position="205"/>
    </location>
</feature>
<dbReference type="PANTHER" id="PTHR30469">
    <property type="entry name" value="MULTIDRUG RESISTANCE PROTEIN MDTA"/>
    <property type="match status" value="1"/>
</dbReference>